<feature type="signal peptide" evidence="2">
    <location>
        <begin position="1"/>
        <end position="31"/>
    </location>
</feature>
<evidence type="ECO:0000256" key="1">
    <source>
        <dbReference type="SAM" id="MobiDB-lite"/>
    </source>
</evidence>
<feature type="domain" description="Septum formation-related" evidence="3">
    <location>
        <begin position="91"/>
        <end position="172"/>
    </location>
</feature>
<comment type="caution">
    <text evidence="4">The sequence shown here is derived from an EMBL/GenBank/DDBJ whole genome shotgun (WGS) entry which is preliminary data.</text>
</comment>
<keyword evidence="2" id="KW-0732">Signal</keyword>
<dbReference type="RefSeq" id="WP_043585623.1">
    <property type="nucleotide sequence ID" value="NZ_QWEC01000042.1"/>
</dbReference>
<reference evidence="4 5" key="1">
    <citation type="submission" date="2018-08" db="EMBL/GenBank/DDBJ databases">
        <title>Genome Sequence of Clavibacter michiganensis Subspecies type strains, and the Atypical Peach-Colored Strains Isolated from Tomato.</title>
        <authorList>
            <person name="Osdaghi E."/>
            <person name="Portier P."/>
            <person name="Briand M."/>
            <person name="Jacques M.-A."/>
        </authorList>
    </citation>
    <scope>NUCLEOTIDE SEQUENCE [LARGE SCALE GENOMIC DNA]</scope>
    <source>
        <strain evidence="4 5">CFBP 7493</strain>
    </source>
</reference>
<protein>
    <recommendedName>
        <fullName evidence="3">Septum formation-related domain-containing protein</fullName>
    </recommendedName>
</protein>
<evidence type="ECO:0000256" key="2">
    <source>
        <dbReference type="SAM" id="SignalP"/>
    </source>
</evidence>
<proteinExistence type="predicted"/>
<feature type="chain" id="PRO_5038751950" description="Septum formation-related domain-containing protein" evidence="2">
    <location>
        <begin position="32"/>
        <end position="190"/>
    </location>
</feature>
<dbReference type="Pfam" id="PF13845">
    <property type="entry name" value="Septum_form"/>
    <property type="match status" value="1"/>
</dbReference>
<evidence type="ECO:0000313" key="5">
    <source>
        <dbReference type="Proteomes" id="UP000266298"/>
    </source>
</evidence>
<feature type="region of interest" description="Disordered" evidence="1">
    <location>
        <begin position="76"/>
        <end position="98"/>
    </location>
</feature>
<dbReference type="PROSITE" id="PS51257">
    <property type="entry name" value="PROKAR_LIPOPROTEIN"/>
    <property type="match status" value="1"/>
</dbReference>
<organism evidence="4 5">
    <name type="scientific">Clavibacter michiganensis</name>
    <dbReference type="NCBI Taxonomy" id="28447"/>
    <lineage>
        <taxon>Bacteria</taxon>
        <taxon>Bacillati</taxon>
        <taxon>Actinomycetota</taxon>
        <taxon>Actinomycetes</taxon>
        <taxon>Micrococcales</taxon>
        <taxon>Microbacteriaceae</taxon>
        <taxon>Clavibacter</taxon>
    </lineage>
</organism>
<sequence length="190" mass="19472">MAVAARRILPSAFAAVLLAAALSGCSLQQLADLVPHAETRDDDGSITAGGTTDVFTLRQGDCLDDAASAAVIEQDAADAHPASDDDSAHSHQVGDVSTVPCSEPHDFEVYAAPTLTGDGFPGDDAVDAQADDLCGSAFGPFVGFDYQDSIYDYQGYKPTGDSWSTGDRTVDCIIGDPAGKTVGSLAGIGR</sequence>
<dbReference type="InterPro" id="IPR026004">
    <property type="entry name" value="Septum_form"/>
</dbReference>
<evidence type="ECO:0000313" key="4">
    <source>
        <dbReference type="EMBL" id="RII98048.1"/>
    </source>
</evidence>
<evidence type="ECO:0000259" key="3">
    <source>
        <dbReference type="Pfam" id="PF13845"/>
    </source>
</evidence>
<dbReference type="Proteomes" id="UP000266298">
    <property type="component" value="Unassembled WGS sequence"/>
</dbReference>
<gene>
    <name evidence="4" type="ORF">DZF96_04690</name>
</gene>
<dbReference type="AlphaFoldDB" id="A0A399NWE4"/>
<name>A0A399NWE4_9MICO</name>
<feature type="compositionally biased region" description="Basic and acidic residues" evidence="1">
    <location>
        <begin position="77"/>
        <end position="89"/>
    </location>
</feature>
<dbReference type="EMBL" id="QWEC01000042">
    <property type="protein sequence ID" value="RII98048.1"/>
    <property type="molecule type" value="Genomic_DNA"/>
</dbReference>
<accession>A0A399NWE4</accession>